<name>A0A8H4T4A0_9HYPO</name>
<dbReference type="OrthoDB" id="5324651at2759"/>
<dbReference type="Proteomes" id="UP000604273">
    <property type="component" value="Unassembled WGS sequence"/>
</dbReference>
<dbReference type="AlphaFoldDB" id="A0A8H4T4A0"/>
<evidence type="ECO:0000256" key="1">
    <source>
        <dbReference type="SAM" id="Coils"/>
    </source>
</evidence>
<organism evidence="2 3">
    <name type="scientific">Fusarium gaditjirri</name>
    <dbReference type="NCBI Taxonomy" id="282569"/>
    <lineage>
        <taxon>Eukaryota</taxon>
        <taxon>Fungi</taxon>
        <taxon>Dikarya</taxon>
        <taxon>Ascomycota</taxon>
        <taxon>Pezizomycotina</taxon>
        <taxon>Sordariomycetes</taxon>
        <taxon>Hypocreomycetidae</taxon>
        <taxon>Hypocreales</taxon>
        <taxon>Nectriaceae</taxon>
        <taxon>Fusarium</taxon>
        <taxon>Fusarium nisikadoi species complex</taxon>
    </lineage>
</organism>
<sequence length="435" mass="48917">MATPSTESKRCSACDICDRITVSRDAQSGEAICIRCPDKPSVDRQAGSIDEAAIAASESVPENKDVYIAFKGVYSLTKSIKSGQKKSDVVVINRQDREDVRQLIKKYGLEELKARVRQLAAKGVFKNPSIAQDMFPDSSGDIPAAGAAGKPIEKDKIPGAANPDELVLESSGDVEDLTGEAVLTERVPNSAVNFPENDRQPRLERQAPDDRTTALLSLRSQHELMVDLQKYLERACYTYARKHMQDVLEEQCWDCAEAAQLSDWMEQFLNRRLVFITYATDQELKKLFESGIEIRNAAVRRRNMESSEITELLGDAERLLDVLRVDQYRGLVRSLRLNVKKACDELSQEKSQLQAHLEKKLAYITTEEAKLRDRKRAILVENKNSMKESQDVAGSAIRDALDMAEVTFKTEIELDTKHRWTLIQRAYASKAETEG</sequence>
<protein>
    <submittedName>
        <fullName evidence="2">Uncharacterized protein</fullName>
    </submittedName>
</protein>
<reference evidence="2" key="2">
    <citation type="submission" date="2020-05" db="EMBL/GenBank/DDBJ databases">
        <authorList>
            <person name="Kim H.-S."/>
            <person name="Proctor R.H."/>
            <person name="Brown D.W."/>
        </authorList>
    </citation>
    <scope>NUCLEOTIDE SEQUENCE</scope>
    <source>
        <strain evidence="2">NRRL 45417</strain>
    </source>
</reference>
<keyword evidence="3" id="KW-1185">Reference proteome</keyword>
<gene>
    <name evidence="2" type="ORF">FGADI_7796</name>
</gene>
<reference evidence="2" key="1">
    <citation type="journal article" date="2020" name="BMC Genomics">
        <title>Correction to: Identification and distribution of gene clusters required for synthesis of sphingolipid metabolism inhibitors in diverse species of the filamentous fungus Fusarium.</title>
        <authorList>
            <person name="Kim H.S."/>
            <person name="Lohmar J.M."/>
            <person name="Busman M."/>
            <person name="Brown D.W."/>
            <person name="Naumann T.A."/>
            <person name="Divon H.H."/>
            <person name="Lysoe E."/>
            <person name="Uhlig S."/>
            <person name="Proctor R.H."/>
        </authorList>
    </citation>
    <scope>NUCLEOTIDE SEQUENCE</scope>
    <source>
        <strain evidence="2">NRRL 45417</strain>
    </source>
</reference>
<evidence type="ECO:0000313" key="3">
    <source>
        <dbReference type="Proteomes" id="UP000604273"/>
    </source>
</evidence>
<comment type="caution">
    <text evidence="2">The sequence shown here is derived from an EMBL/GenBank/DDBJ whole genome shotgun (WGS) entry which is preliminary data.</text>
</comment>
<dbReference type="EMBL" id="JABFAI010000190">
    <property type="protein sequence ID" value="KAF4951012.1"/>
    <property type="molecule type" value="Genomic_DNA"/>
</dbReference>
<evidence type="ECO:0000313" key="2">
    <source>
        <dbReference type="EMBL" id="KAF4951012.1"/>
    </source>
</evidence>
<feature type="coiled-coil region" evidence="1">
    <location>
        <begin position="332"/>
        <end position="359"/>
    </location>
</feature>
<accession>A0A8H4T4A0</accession>
<keyword evidence="1" id="KW-0175">Coiled coil</keyword>
<proteinExistence type="predicted"/>